<feature type="transmembrane region" description="Helical" evidence="1">
    <location>
        <begin position="165"/>
        <end position="187"/>
    </location>
</feature>
<reference evidence="2" key="1">
    <citation type="submission" date="2019-12" db="EMBL/GenBank/DDBJ databases">
        <title>Comparative genomics gives insights into the taxonomy of the Azoarcus-Aromatoleum group and reveals separate origins of nif in the plant-associated Azoarcus and non-plant-associated Aromatoleum sub-groups.</title>
        <authorList>
            <person name="Lafos M."/>
            <person name="Maluk M."/>
            <person name="Batista M."/>
            <person name="Junghare M."/>
            <person name="Carmona M."/>
            <person name="Faoro H."/>
            <person name="Cruz L.M."/>
            <person name="Battistoni F."/>
            <person name="De Souza E."/>
            <person name="Pedrosa F."/>
            <person name="Chen W.-M."/>
            <person name="Poole P.S."/>
            <person name="Dixon R.A."/>
            <person name="James E.K."/>
        </authorList>
    </citation>
    <scope>NUCLEOTIDE SEQUENCE</scope>
    <source>
        <strain evidence="2">U120</strain>
    </source>
</reference>
<proteinExistence type="predicted"/>
<evidence type="ECO:0000313" key="2">
    <source>
        <dbReference type="EMBL" id="NMF94972.1"/>
    </source>
</evidence>
<gene>
    <name evidence="2" type="ORF">GO608_16795</name>
</gene>
<feature type="transmembrane region" description="Helical" evidence="1">
    <location>
        <begin position="140"/>
        <end position="159"/>
    </location>
</feature>
<feature type="transmembrane region" description="Helical" evidence="1">
    <location>
        <begin position="36"/>
        <end position="55"/>
    </location>
</feature>
<feature type="transmembrane region" description="Helical" evidence="1">
    <location>
        <begin position="87"/>
        <end position="109"/>
    </location>
</feature>
<comment type="caution">
    <text evidence="2">The sequence shown here is derived from an EMBL/GenBank/DDBJ whole genome shotgun (WGS) entry which is preliminary data.</text>
</comment>
<dbReference type="EMBL" id="WTVH01000042">
    <property type="protein sequence ID" value="NMF94972.1"/>
    <property type="molecule type" value="Genomic_DNA"/>
</dbReference>
<protein>
    <recommendedName>
        <fullName evidence="4">Transmembrane protein</fullName>
    </recommendedName>
</protein>
<feature type="transmembrane region" description="Helical" evidence="1">
    <location>
        <begin position="12"/>
        <end position="30"/>
    </location>
</feature>
<evidence type="ECO:0000313" key="3">
    <source>
        <dbReference type="Proteomes" id="UP000601990"/>
    </source>
</evidence>
<name>A0ABX1N6X4_9RHOO</name>
<keyword evidence="1" id="KW-1133">Transmembrane helix</keyword>
<evidence type="ECO:0008006" key="4">
    <source>
        <dbReference type="Google" id="ProtNLM"/>
    </source>
</evidence>
<sequence length="230" mass="24593">MKLDFERGTHRAALVCIVVAWAVAAHYTTALVETSSWGALLGVAPFAFVAATFAWHSPLRTALLALLAFAALGLALLWPTLARNVGWMYFIQHVGTNALLGIAFGRTLIGGREPMCTRVAALIHGAPGPALARYTRGVTLAWTLFFGLMTMASVALFAFGPLDVWSAFANLLTFPLVALMFASEYAVRLRVLPPEERSGILDAVRAYLQPPASAALAASRGTPATRPAQR</sequence>
<keyword evidence="3" id="KW-1185">Reference proteome</keyword>
<accession>A0ABX1N6X4</accession>
<evidence type="ECO:0000256" key="1">
    <source>
        <dbReference type="SAM" id="Phobius"/>
    </source>
</evidence>
<keyword evidence="1" id="KW-0472">Membrane</keyword>
<keyword evidence="1" id="KW-0812">Transmembrane</keyword>
<organism evidence="2 3">
    <name type="scientific">Aromatoleum buckelii</name>
    <dbReference type="NCBI Taxonomy" id="200254"/>
    <lineage>
        <taxon>Bacteria</taxon>
        <taxon>Pseudomonadati</taxon>
        <taxon>Pseudomonadota</taxon>
        <taxon>Betaproteobacteria</taxon>
        <taxon>Rhodocyclales</taxon>
        <taxon>Rhodocyclaceae</taxon>
        <taxon>Aromatoleum</taxon>
    </lineage>
</organism>
<dbReference type="Proteomes" id="UP000601990">
    <property type="component" value="Unassembled WGS sequence"/>
</dbReference>
<feature type="transmembrane region" description="Helical" evidence="1">
    <location>
        <begin position="62"/>
        <end position="81"/>
    </location>
</feature>
<dbReference type="RefSeq" id="WP_169200187.1">
    <property type="nucleotide sequence ID" value="NZ_WTVH02000010.1"/>
</dbReference>